<dbReference type="Gene3D" id="3.40.190.10">
    <property type="entry name" value="Periplasmic binding protein-like II"/>
    <property type="match status" value="2"/>
</dbReference>
<dbReference type="Pfam" id="PF09084">
    <property type="entry name" value="NMT1"/>
    <property type="match status" value="1"/>
</dbReference>
<dbReference type="AlphaFoldDB" id="A0A9X1N9P6"/>
<dbReference type="GO" id="GO:0009228">
    <property type="term" value="P:thiamine biosynthetic process"/>
    <property type="evidence" value="ECO:0007669"/>
    <property type="project" value="UniProtKB-KW"/>
</dbReference>
<keyword evidence="5" id="KW-0808">Transferase</keyword>
<dbReference type="EMBL" id="JAJOMB010000004">
    <property type="protein sequence ID" value="MCD5311147.1"/>
    <property type="molecule type" value="Genomic_DNA"/>
</dbReference>
<comment type="similarity">
    <text evidence="3">Belongs to the NMT1/THI5 family.</text>
</comment>
<evidence type="ECO:0000256" key="8">
    <source>
        <dbReference type="ARBA" id="ARBA00022977"/>
    </source>
</evidence>
<comment type="caution">
    <text evidence="14">The sequence shown here is derived from an EMBL/GenBank/DDBJ whole genome shotgun (WGS) entry which is preliminary data.</text>
</comment>
<accession>A0A9X1N9P6</accession>
<dbReference type="Proteomes" id="UP001138997">
    <property type="component" value="Unassembled WGS sequence"/>
</dbReference>
<evidence type="ECO:0000256" key="12">
    <source>
        <dbReference type="SAM" id="SignalP"/>
    </source>
</evidence>
<evidence type="ECO:0000259" key="13">
    <source>
        <dbReference type="Pfam" id="PF09084"/>
    </source>
</evidence>
<evidence type="ECO:0000256" key="7">
    <source>
        <dbReference type="ARBA" id="ARBA00022898"/>
    </source>
</evidence>
<protein>
    <recommendedName>
        <fullName evidence="10">Thiamine pyrimidine synthase</fullName>
    </recommendedName>
</protein>
<gene>
    <name evidence="14" type="ORF">LR394_09580</name>
</gene>
<evidence type="ECO:0000256" key="9">
    <source>
        <dbReference type="ARBA" id="ARBA00023004"/>
    </source>
</evidence>
<dbReference type="InterPro" id="IPR015168">
    <property type="entry name" value="SsuA/THI5"/>
</dbReference>
<dbReference type="RefSeq" id="WP_231440325.1">
    <property type="nucleotide sequence ID" value="NZ_JAJOMB010000004.1"/>
</dbReference>
<dbReference type="GO" id="GO:0016740">
    <property type="term" value="F:transferase activity"/>
    <property type="evidence" value="ECO:0007669"/>
    <property type="project" value="UniProtKB-KW"/>
</dbReference>
<keyword evidence="12" id="KW-0732">Signal</keyword>
<proteinExistence type="inferred from homology"/>
<evidence type="ECO:0000313" key="15">
    <source>
        <dbReference type="Proteomes" id="UP001138997"/>
    </source>
</evidence>
<sequence>MSPRSRISLGAALAALALTACTTTSGGVTDTAGPEGGPVPVKLQLQWFTQAQFAGYYAAVEQGYYADAGLDVTILEGGTDIVPQTVLAQGQADFAIAWVPKALASREQGAGITDVAQVFQRSGTRQVSFKDRNITTAADLKGKKVGNWGFGNEFELFAGMTKAGIDPGKDVTLVQQQFDMQALLNGDIDAAQAMNYNEYAQVLEAVNPDTGKLYTPDDFSTISWEDEGTAMYQDAIWANTEKLSSDAAYQDTTVKFVEASLRGWAYCRDEAEACRDIVVAKGSKLGASHQLWQMNEVNRLIWPAEGGAGMIDQAAWDQTVSIAQDTRNAEGQTVLTKAPEGEAFTNEYVSQALENLKDDGVDVTGESYSPETVTLAEGGA</sequence>
<feature type="domain" description="SsuA/THI5-like" evidence="13">
    <location>
        <begin position="51"/>
        <end position="270"/>
    </location>
</feature>
<comment type="function">
    <text evidence="1">Responsible for the formation of the pyrimidine heterocycle in the thiamine biosynthesis pathway. Catalyzes the formation of hydroxymethylpyrimidine phosphate (HMP-P) from histidine and pyridoxal phosphate (PLP). The protein uses PLP and the active site histidine to form HMP-P, generating an inactive enzyme. The enzyme can only undergo a single turnover, which suggests it is a suicide enzyme.</text>
</comment>
<evidence type="ECO:0000256" key="6">
    <source>
        <dbReference type="ARBA" id="ARBA00022723"/>
    </source>
</evidence>
<name>A0A9X1N9P6_9ACTN</name>
<organism evidence="14 15">
    <name type="scientific">Kineosporia babensis</name>
    <dbReference type="NCBI Taxonomy" id="499548"/>
    <lineage>
        <taxon>Bacteria</taxon>
        <taxon>Bacillati</taxon>
        <taxon>Actinomycetota</taxon>
        <taxon>Actinomycetes</taxon>
        <taxon>Kineosporiales</taxon>
        <taxon>Kineosporiaceae</taxon>
        <taxon>Kineosporia</taxon>
    </lineage>
</organism>
<keyword evidence="15" id="KW-1185">Reference proteome</keyword>
<dbReference type="SUPFAM" id="SSF53850">
    <property type="entry name" value="Periplasmic binding protein-like II"/>
    <property type="match status" value="1"/>
</dbReference>
<evidence type="ECO:0000256" key="2">
    <source>
        <dbReference type="ARBA" id="ARBA00004948"/>
    </source>
</evidence>
<evidence type="ECO:0000256" key="10">
    <source>
        <dbReference type="ARBA" id="ARBA00033171"/>
    </source>
</evidence>
<comment type="catalytic activity">
    <reaction evidence="11">
        <text>N(6)-(pyridoxal phosphate)-L-lysyl-[4-amino-5-hydroxymethyl-2-methylpyrimidine phosphate synthase] + L-histidyl-[4-amino-5-hydroxymethyl-2-methylpyrimidine phosphate synthase] + 2 Fe(3+) + 4 H2O = L-lysyl-[4-amino-5-hydroxymethyl-2-methylpyrimidine phosphate synthase] + (2S)-2-amino-5-hydroxy-4-oxopentanoyl-[4-amino-5-hydroxymethyl-2-methylpyrimidine phosphate synthase] + 4-amino-2-methyl-5-(phosphooxymethyl)pyrimidine + 3-oxopropanoate + 2 Fe(2+) + 2 H(+)</text>
        <dbReference type="Rhea" id="RHEA:65756"/>
        <dbReference type="Rhea" id="RHEA-COMP:16892"/>
        <dbReference type="Rhea" id="RHEA-COMP:16893"/>
        <dbReference type="Rhea" id="RHEA-COMP:16894"/>
        <dbReference type="Rhea" id="RHEA-COMP:16895"/>
        <dbReference type="ChEBI" id="CHEBI:15377"/>
        <dbReference type="ChEBI" id="CHEBI:15378"/>
        <dbReference type="ChEBI" id="CHEBI:29033"/>
        <dbReference type="ChEBI" id="CHEBI:29034"/>
        <dbReference type="ChEBI" id="CHEBI:29969"/>
        <dbReference type="ChEBI" id="CHEBI:29979"/>
        <dbReference type="ChEBI" id="CHEBI:33190"/>
        <dbReference type="ChEBI" id="CHEBI:58354"/>
        <dbReference type="ChEBI" id="CHEBI:143915"/>
        <dbReference type="ChEBI" id="CHEBI:157692"/>
    </reaction>
    <physiologicalReaction direction="left-to-right" evidence="11">
        <dbReference type="Rhea" id="RHEA:65757"/>
    </physiologicalReaction>
</comment>
<feature type="signal peptide" evidence="12">
    <location>
        <begin position="1"/>
        <end position="26"/>
    </location>
</feature>
<evidence type="ECO:0000256" key="4">
    <source>
        <dbReference type="ARBA" id="ARBA00011738"/>
    </source>
</evidence>
<evidence type="ECO:0000256" key="11">
    <source>
        <dbReference type="ARBA" id="ARBA00048179"/>
    </source>
</evidence>
<evidence type="ECO:0000256" key="1">
    <source>
        <dbReference type="ARBA" id="ARBA00003469"/>
    </source>
</evidence>
<evidence type="ECO:0000256" key="5">
    <source>
        <dbReference type="ARBA" id="ARBA00022679"/>
    </source>
</evidence>
<dbReference type="GO" id="GO:0046872">
    <property type="term" value="F:metal ion binding"/>
    <property type="evidence" value="ECO:0007669"/>
    <property type="project" value="UniProtKB-KW"/>
</dbReference>
<dbReference type="PROSITE" id="PS51257">
    <property type="entry name" value="PROKAR_LIPOPROTEIN"/>
    <property type="match status" value="1"/>
</dbReference>
<keyword evidence="7" id="KW-0663">Pyridoxal phosphate</keyword>
<keyword evidence="6" id="KW-0479">Metal-binding</keyword>
<evidence type="ECO:0000256" key="3">
    <source>
        <dbReference type="ARBA" id="ARBA00009406"/>
    </source>
</evidence>
<dbReference type="PANTHER" id="PTHR31528:SF1">
    <property type="entry name" value="4-AMINO-5-HYDROXYMETHYL-2-METHYLPYRIMIDINE PHOSPHATE SYNTHASE THI11-RELATED"/>
    <property type="match status" value="1"/>
</dbReference>
<dbReference type="InterPro" id="IPR027939">
    <property type="entry name" value="NMT1/THI5"/>
</dbReference>
<feature type="chain" id="PRO_5040943710" description="Thiamine pyrimidine synthase" evidence="12">
    <location>
        <begin position="27"/>
        <end position="380"/>
    </location>
</feature>
<evidence type="ECO:0000313" key="14">
    <source>
        <dbReference type="EMBL" id="MCD5311147.1"/>
    </source>
</evidence>
<comment type="pathway">
    <text evidence="2">Cofactor biosynthesis; thiamine diphosphate biosynthesis.</text>
</comment>
<keyword evidence="9" id="KW-0408">Iron</keyword>
<comment type="subunit">
    <text evidence="4">Homodimer.</text>
</comment>
<reference evidence="14" key="1">
    <citation type="submission" date="2021-11" db="EMBL/GenBank/DDBJ databases">
        <title>Streptomyces corallinus and Kineosporia corallina sp. nov., two new coral-derived marine actinobacteria.</title>
        <authorList>
            <person name="Buangrab K."/>
            <person name="Sutthacheep M."/>
            <person name="Yeemin T."/>
            <person name="Harunari E."/>
            <person name="Igarashi Y."/>
            <person name="Sripreechasak P."/>
            <person name="Kanchanasin P."/>
            <person name="Tanasupawat S."/>
            <person name="Phongsopitanun W."/>
        </authorList>
    </citation>
    <scope>NUCLEOTIDE SEQUENCE</scope>
    <source>
        <strain evidence="14">JCM 31032</strain>
    </source>
</reference>
<dbReference type="PANTHER" id="PTHR31528">
    <property type="entry name" value="4-AMINO-5-HYDROXYMETHYL-2-METHYLPYRIMIDINE PHOSPHATE SYNTHASE THI11-RELATED"/>
    <property type="match status" value="1"/>
</dbReference>
<keyword evidence="8" id="KW-0784">Thiamine biosynthesis</keyword>